<dbReference type="SUPFAM" id="SSF51679">
    <property type="entry name" value="Bacterial luciferase-like"/>
    <property type="match status" value="1"/>
</dbReference>
<dbReference type="InterPro" id="IPR051260">
    <property type="entry name" value="Diverse_substr_monoxygenases"/>
</dbReference>
<dbReference type="PIRSF" id="PIRSF000337">
    <property type="entry name" value="NTA_MOA"/>
    <property type="match status" value="1"/>
</dbReference>
<dbReference type="InterPro" id="IPR016215">
    <property type="entry name" value="NTA_MOA"/>
</dbReference>
<dbReference type="CDD" id="cd01095">
    <property type="entry name" value="Nitrilotriacetate_monoxgenase"/>
    <property type="match status" value="1"/>
</dbReference>
<gene>
    <name evidence="7" type="ORF">GCM10023147_06640</name>
</gene>
<evidence type="ECO:0000313" key="8">
    <source>
        <dbReference type="Proteomes" id="UP001500635"/>
    </source>
</evidence>
<sequence length="425" mass="45702">MILNVNVLDVGITHDAWRHNDLDGLAFVDIEYFKTVGRIAERGTLDAFFLADGPGLREDPRYKPSRSLEPTLILAAVAAATENLGLIGTASSTFNDPWELAYRFLSLDYVSGGRAAWNVVTTYSPDVAGNFGLSELPDRDTRYRRAGEFVEVVQGLWRSALGGPAVDHHGEFFDVTGRLPVRASAQGYPLLVQAGGSPAGRELAGREANAVFSAELSLRAGVEHYDHVKAVAAAAGRDPADVRILPGLITTIGSTEQEALRRHAETEATAPDGFPLSRLETLLGVAPGELDVDSPLPQRVLADPPDPARFGASLGFRESVVRLAQEEKPTVRALLGRLAGAGGHRKVTGTPEQVADTIERWFRAGAADGFNLMPDRFPDGLDVFVDHVVPILRERGLFRREYSERTLRGRLGIPVGVTGAAAAAS</sequence>
<keyword evidence="2" id="KW-0288">FMN</keyword>
<evidence type="ECO:0000256" key="1">
    <source>
        <dbReference type="ARBA" id="ARBA00022630"/>
    </source>
</evidence>
<evidence type="ECO:0000256" key="4">
    <source>
        <dbReference type="ARBA" id="ARBA00023033"/>
    </source>
</evidence>
<organism evidence="7 8">
    <name type="scientific">Tsukamurella soli</name>
    <dbReference type="NCBI Taxonomy" id="644556"/>
    <lineage>
        <taxon>Bacteria</taxon>
        <taxon>Bacillati</taxon>
        <taxon>Actinomycetota</taxon>
        <taxon>Actinomycetes</taxon>
        <taxon>Mycobacteriales</taxon>
        <taxon>Tsukamurellaceae</taxon>
        <taxon>Tsukamurella</taxon>
    </lineage>
</organism>
<dbReference type="PANTHER" id="PTHR30011:SF16">
    <property type="entry name" value="C2H2 FINGER DOMAIN TRANSCRIPTION FACTOR (EUROFUNG)-RELATED"/>
    <property type="match status" value="1"/>
</dbReference>
<evidence type="ECO:0000259" key="6">
    <source>
        <dbReference type="Pfam" id="PF00296"/>
    </source>
</evidence>
<accession>A0ABP8J536</accession>
<dbReference type="Pfam" id="PF00296">
    <property type="entry name" value="Bac_luciferase"/>
    <property type="match status" value="1"/>
</dbReference>
<dbReference type="Proteomes" id="UP001500635">
    <property type="component" value="Unassembled WGS sequence"/>
</dbReference>
<comment type="caution">
    <text evidence="7">The sequence shown here is derived from an EMBL/GenBank/DDBJ whole genome shotgun (WGS) entry which is preliminary data.</text>
</comment>
<keyword evidence="3" id="KW-0560">Oxidoreductase</keyword>
<keyword evidence="4" id="KW-0503">Monooxygenase</keyword>
<name>A0ABP8J536_9ACTN</name>
<comment type="similarity">
    <text evidence="5">Belongs to the NtaA/SnaA/DszA monooxygenase family.</text>
</comment>
<dbReference type="PANTHER" id="PTHR30011">
    <property type="entry name" value="ALKANESULFONATE MONOOXYGENASE-RELATED"/>
    <property type="match status" value="1"/>
</dbReference>
<keyword evidence="1" id="KW-0285">Flavoprotein</keyword>
<evidence type="ECO:0000256" key="5">
    <source>
        <dbReference type="ARBA" id="ARBA00033748"/>
    </source>
</evidence>
<evidence type="ECO:0000256" key="2">
    <source>
        <dbReference type="ARBA" id="ARBA00022643"/>
    </source>
</evidence>
<proteinExistence type="inferred from homology"/>
<evidence type="ECO:0000256" key="3">
    <source>
        <dbReference type="ARBA" id="ARBA00023002"/>
    </source>
</evidence>
<dbReference type="Gene3D" id="3.20.20.30">
    <property type="entry name" value="Luciferase-like domain"/>
    <property type="match status" value="1"/>
</dbReference>
<keyword evidence="8" id="KW-1185">Reference proteome</keyword>
<dbReference type="EMBL" id="BAABFR010000006">
    <property type="protein sequence ID" value="GAA4385162.1"/>
    <property type="molecule type" value="Genomic_DNA"/>
</dbReference>
<reference evidence="8" key="1">
    <citation type="journal article" date="2019" name="Int. J. Syst. Evol. Microbiol.">
        <title>The Global Catalogue of Microorganisms (GCM) 10K type strain sequencing project: providing services to taxonomists for standard genome sequencing and annotation.</title>
        <authorList>
            <consortium name="The Broad Institute Genomics Platform"/>
            <consortium name="The Broad Institute Genome Sequencing Center for Infectious Disease"/>
            <person name="Wu L."/>
            <person name="Ma J."/>
        </authorList>
    </citation>
    <scope>NUCLEOTIDE SEQUENCE [LARGE SCALE GENOMIC DNA]</scope>
    <source>
        <strain evidence="8">JCM 17688</strain>
    </source>
</reference>
<protein>
    <submittedName>
        <fullName evidence="7">LLM class flavin-dependent oxidoreductase</fullName>
    </submittedName>
</protein>
<dbReference type="InterPro" id="IPR011251">
    <property type="entry name" value="Luciferase-like_dom"/>
</dbReference>
<dbReference type="InterPro" id="IPR036661">
    <property type="entry name" value="Luciferase-like_sf"/>
</dbReference>
<feature type="domain" description="Luciferase-like" evidence="6">
    <location>
        <begin position="28"/>
        <end position="366"/>
    </location>
</feature>
<evidence type="ECO:0000313" key="7">
    <source>
        <dbReference type="EMBL" id="GAA4385162.1"/>
    </source>
</evidence>